<keyword evidence="3" id="KW-1185">Reference proteome</keyword>
<evidence type="ECO:0000256" key="1">
    <source>
        <dbReference type="SAM" id="Phobius"/>
    </source>
</evidence>
<gene>
    <name evidence="2" type="ORF">GS03_01063</name>
</gene>
<feature type="transmembrane region" description="Helical" evidence="1">
    <location>
        <begin position="37"/>
        <end position="60"/>
    </location>
</feature>
<dbReference type="KEGG" id="fsn:GS03_01063"/>
<evidence type="ECO:0000313" key="3">
    <source>
        <dbReference type="Proteomes" id="UP000296862"/>
    </source>
</evidence>
<keyword evidence="1" id="KW-0812">Transmembrane</keyword>
<name>A0A4P7PRQ0_9FLAO</name>
<sequence>MNRRKYFIITILITLLPLIAYVYKFRLNDFSKNPEDWSHFSTFCNISLSLGNLFVFIWLTTEIHKYNKQKDQESVKPIISFFKRANSKFYTLENIGLRAAIDLKIRKNIKDNKWQHEKQYYTLPPGEKIELEWTTESQQLGATYKDINDKKHYSYMEGNVLRYFDDNFGKEKYSEEYKKINYPMLSRFTIDEGGEEF</sequence>
<dbReference type="AlphaFoldDB" id="A0A4P7PRQ0"/>
<dbReference type="EMBL" id="CP038810">
    <property type="protein sequence ID" value="QBZ97571.1"/>
    <property type="molecule type" value="Genomic_DNA"/>
</dbReference>
<proteinExistence type="predicted"/>
<keyword evidence="1" id="KW-0472">Membrane</keyword>
<organism evidence="2 3">
    <name type="scientific">Flavobacterium sangjuense</name>
    <dbReference type="NCBI Taxonomy" id="2518177"/>
    <lineage>
        <taxon>Bacteria</taxon>
        <taxon>Pseudomonadati</taxon>
        <taxon>Bacteroidota</taxon>
        <taxon>Flavobacteriia</taxon>
        <taxon>Flavobacteriales</taxon>
        <taxon>Flavobacteriaceae</taxon>
        <taxon>Flavobacterium</taxon>
    </lineage>
</organism>
<feature type="transmembrane region" description="Helical" evidence="1">
    <location>
        <begin position="7"/>
        <end position="25"/>
    </location>
</feature>
<accession>A0A4P7PRQ0</accession>
<dbReference type="Proteomes" id="UP000296862">
    <property type="component" value="Chromosome"/>
</dbReference>
<reference evidence="2 3" key="1">
    <citation type="submission" date="2019-04" db="EMBL/GenBank/DDBJ databases">
        <title>Flavobacterium sp. GS03.</title>
        <authorList>
            <person name="Kim H."/>
        </authorList>
    </citation>
    <scope>NUCLEOTIDE SEQUENCE [LARGE SCALE GENOMIC DNA]</scope>
    <source>
        <strain evidence="2 3">GS03</strain>
    </source>
</reference>
<evidence type="ECO:0000313" key="2">
    <source>
        <dbReference type="EMBL" id="QBZ97571.1"/>
    </source>
</evidence>
<protein>
    <submittedName>
        <fullName evidence="2">Uncharacterized protein</fullName>
    </submittedName>
</protein>
<keyword evidence="1" id="KW-1133">Transmembrane helix</keyword>